<dbReference type="PROSITE" id="PS51387">
    <property type="entry name" value="FAD_PCMH"/>
    <property type="match status" value="1"/>
</dbReference>
<organism evidence="13 14">
    <name type="scientific">Brettanomyces naardenensis</name>
    <name type="common">Yeast</name>
    <dbReference type="NCBI Taxonomy" id="13370"/>
    <lineage>
        <taxon>Eukaryota</taxon>
        <taxon>Fungi</taxon>
        <taxon>Dikarya</taxon>
        <taxon>Ascomycota</taxon>
        <taxon>Saccharomycotina</taxon>
        <taxon>Pichiomycetes</taxon>
        <taxon>Pichiales</taxon>
        <taxon>Pichiaceae</taxon>
        <taxon>Brettanomyces</taxon>
    </lineage>
</organism>
<dbReference type="InParanoid" id="A0A448YPL1"/>
<name>A0A448YPL1_BRENA</name>
<dbReference type="SUPFAM" id="SSF55103">
    <property type="entry name" value="FAD-linked oxidases, C-terminal domain"/>
    <property type="match status" value="1"/>
</dbReference>
<dbReference type="FunCoup" id="A0A448YPL1">
    <property type="interactions" value="213"/>
</dbReference>
<keyword evidence="5" id="KW-0274">FAD</keyword>
<dbReference type="GO" id="GO:0008720">
    <property type="term" value="F:D-lactate dehydrogenase (NAD+) activity"/>
    <property type="evidence" value="ECO:0007669"/>
    <property type="project" value="TreeGrafter"/>
</dbReference>
<keyword evidence="8" id="KW-0496">Mitochondrion</keyword>
<dbReference type="Gene3D" id="3.30.465.10">
    <property type="match status" value="1"/>
</dbReference>
<keyword evidence="7" id="KW-0560">Oxidoreductase</keyword>
<dbReference type="GO" id="GO:0071949">
    <property type="term" value="F:FAD binding"/>
    <property type="evidence" value="ECO:0007669"/>
    <property type="project" value="InterPro"/>
</dbReference>
<dbReference type="GO" id="GO:0004458">
    <property type="term" value="F:D-lactate dehydrogenase (cytochrome) activity"/>
    <property type="evidence" value="ECO:0007669"/>
    <property type="project" value="UniProtKB-EC"/>
</dbReference>
<evidence type="ECO:0000256" key="5">
    <source>
        <dbReference type="ARBA" id="ARBA00022827"/>
    </source>
</evidence>
<feature type="domain" description="FAD-binding PCMH-type" evidence="12">
    <location>
        <begin position="94"/>
        <end position="271"/>
    </location>
</feature>
<dbReference type="FunFam" id="1.10.45.10:FF:000001">
    <property type="entry name" value="D-lactate dehydrogenase mitochondrial"/>
    <property type="match status" value="1"/>
</dbReference>
<keyword evidence="6" id="KW-0809">Transit peptide</keyword>
<dbReference type="Pfam" id="PF02913">
    <property type="entry name" value="FAD-oxidase_C"/>
    <property type="match status" value="1"/>
</dbReference>
<dbReference type="FunFam" id="3.30.465.10:FF:000014">
    <property type="entry name" value="D-lactate dehydrogenase (Cytochrome), putative"/>
    <property type="match status" value="1"/>
</dbReference>
<reference evidence="13 14" key="1">
    <citation type="submission" date="2018-12" db="EMBL/GenBank/DDBJ databases">
        <authorList>
            <person name="Tiukova I."/>
            <person name="Dainat J."/>
        </authorList>
    </citation>
    <scope>NUCLEOTIDE SEQUENCE [LARGE SCALE GENOMIC DNA]</scope>
</reference>
<evidence type="ECO:0000256" key="1">
    <source>
        <dbReference type="ARBA" id="ARBA00001974"/>
    </source>
</evidence>
<dbReference type="GO" id="GO:1903457">
    <property type="term" value="P:lactate catabolic process"/>
    <property type="evidence" value="ECO:0007669"/>
    <property type="project" value="TreeGrafter"/>
</dbReference>
<keyword evidence="14" id="KW-1185">Reference proteome</keyword>
<evidence type="ECO:0000256" key="10">
    <source>
        <dbReference type="ARBA" id="ARBA00051436"/>
    </source>
</evidence>
<evidence type="ECO:0000256" key="11">
    <source>
        <dbReference type="ARBA" id="ARBA00083446"/>
    </source>
</evidence>
<comment type="similarity">
    <text evidence="3">Belongs to the FAD-binding oxidoreductase/transferase type 4 family.</text>
</comment>
<dbReference type="InterPro" id="IPR016169">
    <property type="entry name" value="FAD-bd_PCMH_sub2"/>
</dbReference>
<evidence type="ECO:0000256" key="2">
    <source>
        <dbReference type="ARBA" id="ARBA00004173"/>
    </source>
</evidence>
<dbReference type="AlphaFoldDB" id="A0A448YPL1"/>
<evidence type="ECO:0000256" key="8">
    <source>
        <dbReference type="ARBA" id="ARBA00023128"/>
    </source>
</evidence>
<dbReference type="InterPro" id="IPR006094">
    <property type="entry name" value="Oxid_FAD_bind_N"/>
</dbReference>
<dbReference type="STRING" id="13370.A0A448YPL1"/>
<dbReference type="FunFam" id="3.30.70.2740:FF:000001">
    <property type="entry name" value="D-lactate dehydrogenase mitochondrial"/>
    <property type="match status" value="1"/>
</dbReference>
<comment type="subcellular location">
    <subcellularLocation>
        <location evidence="2">Mitochondrion</location>
    </subcellularLocation>
</comment>
<protein>
    <recommendedName>
        <fullName evidence="9">D-lactate dehydrogenase (cytochrome)</fullName>
        <ecNumber evidence="9">1.1.2.4</ecNumber>
    </recommendedName>
    <alternativeName>
        <fullName evidence="11">D-lactate ferricytochrome C oxidoreductase</fullName>
    </alternativeName>
</protein>
<keyword evidence="4" id="KW-0285">Flavoprotein</keyword>
<dbReference type="EC" id="1.1.2.4" evidence="9"/>
<dbReference type="InterPro" id="IPR036318">
    <property type="entry name" value="FAD-bd_PCMH-like_sf"/>
</dbReference>
<evidence type="ECO:0000256" key="4">
    <source>
        <dbReference type="ARBA" id="ARBA00022630"/>
    </source>
</evidence>
<evidence type="ECO:0000313" key="14">
    <source>
        <dbReference type="Proteomes" id="UP000290900"/>
    </source>
</evidence>
<dbReference type="Proteomes" id="UP000290900">
    <property type="component" value="Unassembled WGS sequence"/>
</dbReference>
<dbReference type="InterPro" id="IPR016166">
    <property type="entry name" value="FAD-bd_PCMH"/>
</dbReference>
<dbReference type="InterPro" id="IPR016171">
    <property type="entry name" value="Vanillyl_alc_oxidase_C-sub2"/>
</dbReference>
<evidence type="ECO:0000256" key="7">
    <source>
        <dbReference type="ARBA" id="ARBA00023002"/>
    </source>
</evidence>
<dbReference type="PANTHER" id="PTHR11748">
    <property type="entry name" value="D-LACTATE DEHYDROGENASE"/>
    <property type="match status" value="1"/>
</dbReference>
<evidence type="ECO:0000256" key="6">
    <source>
        <dbReference type="ARBA" id="ARBA00022946"/>
    </source>
</evidence>
<comment type="cofactor">
    <cofactor evidence="1">
        <name>FAD</name>
        <dbReference type="ChEBI" id="CHEBI:57692"/>
    </cofactor>
</comment>
<proteinExistence type="inferred from homology"/>
<accession>A0A448YPL1</accession>
<dbReference type="Gene3D" id="1.10.45.10">
    <property type="entry name" value="Vanillyl-alcohol Oxidase, Chain A, domain 4"/>
    <property type="match status" value="1"/>
</dbReference>
<dbReference type="OrthoDB" id="7786253at2759"/>
<dbReference type="EMBL" id="CAACVR010000029">
    <property type="protein sequence ID" value="VEU22816.1"/>
    <property type="molecule type" value="Genomic_DNA"/>
</dbReference>
<dbReference type="Gene3D" id="3.30.70.2740">
    <property type="match status" value="1"/>
</dbReference>
<dbReference type="GO" id="GO:0005739">
    <property type="term" value="C:mitochondrion"/>
    <property type="evidence" value="ECO:0007669"/>
    <property type="project" value="UniProtKB-SubCell"/>
</dbReference>
<dbReference type="PANTHER" id="PTHR11748:SF111">
    <property type="entry name" value="D-LACTATE DEHYDROGENASE, MITOCHONDRIAL-RELATED"/>
    <property type="match status" value="1"/>
</dbReference>
<sequence>MAGYSIWTVGGFFLLGALLGCEYATCNLIRNSPESLFPKSSTTKLKDLDSPKYGDAEEVIKKLIERLGSSKISRTQTSLDAHSDAYFSSDHPTKDQRPVAVIYPESTNEVSIIMRLCHDYRVPVVPFTGGTSLEGNFIPTRQGICIDLKKMDRVLELHPEDLDVKVQAALGWQKLAEILNDYDLIFGPDPGPGACIGGMVSTSCSGPNAARWGTMKENVISLTVVLADGTIIKTKRRPRKSAAGYNLTGLFIGSEGTLGIVTEATLKLNVKAKFENVAVVSFSNIADAGRAVARFVQEGVQLDAMELLDDKMMHYVNVSGKTLMKYDETPTLMLKFGGISEEAVQFQIKSVQSICQDNNNADFKFAATEKDKVELWNARKVALLATIDYGRKYIDQDIQVWATDVAVPISRLCECLQETKEEMTKVGLAGAIVGHVGDGNYHAMILFKKEDREKTAQVVQHMIDRALAVDGTVTGEHGVGWGKKPYLVKEVSPDVIDLMRKIKMALDPYRILNPDKVFAIDPRERVKY</sequence>
<dbReference type="Pfam" id="PF01565">
    <property type="entry name" value="FAD_binding_4"/>
    <property type="match status" value="1"/>
</dbReference>
<dbReference type="InterPro" id="IPR016164">
    <property type="entry name" value="FAD-linked_Oxase-like_C"/>
</dbReference>
<evidence type="ECO:0000259" key="12">
    <source>
        <dbReference type="PROSITE" id="PS51387"/>
    </source>
</evidence>
<comment type="catalytic activity">
    <reaction evidence="10">
        <text>(R)-lactate + 2 Fe(III)-[cytochrome c] = 2 Fe(II)-[cytochrome c] + pyruvate + 2 H(+)</text>
        <dbReference type="Rhea" id="RHEA:13521"/>
        <dbReference type="Rhea" id="RHEA-COMP:10350"/>
        <dbReference type="Rhea" id="RHEA-COMP:14399"/>
        <dbReference type="ChEBI" id="CHEBI:15361"/>
        <dbReference type="ChEBI" id="CHEBI:15378"/>
        <dbReference type="ChEBI" id="CHEBI:16004"/>
        <dbReference type="ChEBI" id="CHEBI:29033"/>
        <dbReference type="ChEBI" id="CHEBI:29034"/>
        <dbReference type="EC" id="1.1.2.4"/>
    </reaction>
</comment>
<evidence type="ECO:0000256" key="9">
    <source>
        <dbReference type="ARBA" id="ARBA00038897"/>
    </source>
</evidence>
<evidence type="ECO:0000256" key="3">
    <source>
        <dbReference type="ARBA" id="ARBA00008000"/>
    </source>
</evidence>
<dbReference type="InterPro" id="IPR004113">
    <property type="entry name" value="FAD-bd_oxidored_4_C"/>
</dbReference>
<evidence type="ECO:0000313" key="13">
    <source>
        <dbReference type="EMBL" id="VEU22816.1"/>
    </source>
</evidence>
<gene>
    <name evidence="13" type="ORF">BRENAR_LOCUS3547</name>
</gene>
<dbReference type="SUPFAM" id="SSF56176">
    <property type="entry name" value="FAD-binding/transporter-associated domain-like"/>
    <property type="match status" value="1"/>
</dbReference>